<feature type="region of interest" description="Disordered" evidence="2">
    <location>
        <begin position="41"/>
        <end position="75"/>
    </location>
</feature>
<dbReference type="EMBL" id="JACOGD010000008">
    <property type="protein sequence ID" value="MBC3933002.1"/>
    <property type="molecule type" value="Genomic_DNA"/>
</dbReference>
<sequence>MRRKPVLSHSPLLFPTIPAIVVSVLLPAFFSEARAQAVTSSSFEEELARNKKKNAEVRKDEKKPEAKPETKPVDDKDAPVIVKSYKFWGRSDRFIHFEHDVDVNKGALNLRSDKASYRFLEDEVEASGNVRVEKNGDCYYGDNATLQLDSGAGRIDNPVYKLLRSNAQGHARRIDLLDDERSLIHEGTYSTCEGLNPDWYLKANTLSLDTGLDTGVAGKSVLYFKNIPILATPSMTFPLSGARHSGFLPPTVGTTSKGGVEFALPYYWNIAPNRDLTLYPKMVSRRGIQLGAEARYMGETFPGGIYKGETTVEDLPSDRITHTNRYAVTSVHEQDLMPGLRLAWNINVASDDDYPADFSTSIAKTAQRLLSRETSLIYYGSFWNLGLRATNYQVLQDTTAAVPIGRPYDRLPQLQFHAEKYDVMGLDFMMDSSLTRFWHPSLVRGDRFANTFQVSAPLISSGYFVTPKVSLHATNYHLVNPNPGQEQDSHRIVPTFSVDSGLVFERQTNLLGRDFTQTLEPRLFYVNTPYRDQSKLPNFDSGLADFNFAQIFSENRFVGQDRIGDSNQITAALVSRYLEQDGSERLKLAMGQRFYFNTQKVRLDNTVSPSRSDLLLAASGKWSEQLSGDLGFQISAGTRQSVQSNYGIRWQPEAKKVLNVSYRFQRDSLEQVDISGQWPVAQRWYAVGRGNYSLMDKRVVDGLAGFEYKADCWSLRFVAQRFAVNSTTSNTGFSIQLELSGLARLGVGGNPLEALKRNIYGYQPNSDR</sequence>
<evidence type="ECO:0000259" key="3">
    <source>
        <dbReference type="Pfam" id="PF04453"/>
    </source>
</evidence>
<gene>
    <name evidence="1" type="primary">lptD</name>
    <name evidence="4" type="ORF">H8K43_15090</name>
</gene>
<feature type="compositionally biased region" description="Basic and acidic residues" evidence="2">
    <location>
        <begin position="46"/>
        <end position="75"/>
    </location>
</feature>
<dbReference type="PANTHER" id="PTHR30189:SF1">
    <property type="entry name" value="LPS-ASSEMBLY PROTEIN LPTD"/>
    <property type="match status" value="1"/>
</dbReference>
<comment type="caution">
    <text evidence="4">The sequence shown here is derived from an EMBL/GenBank/DDBJ whole genome shotgun (WGS) entry which is preliminary data.</text>
</comment>
<keyword evidence="1" id="KW-0998">Cell outer membrane</keyword>
<comment type="similarity">
    <text evidence="1">Belongs to the LptD family.</text>
</comment>
<dbReference type="RefSeq" id="WP_186904602.1">
    <property type="nucleotide sequence ID" value="NZ_JACOGD010000008.1"/>
</dbReference>
<feature type="domain" description="LptD C-terminal" evidence="3">
    <location>
        <begin position="323"/>
        <end position="684"/>
    </location>
</feature>
<keyword evidence="5" id="KW-1185">Reference proteome</keyword>
<dbReference type="InterPro" id="IPR050218">
    <property type="entry name" value="LptD"/>
</dbReference>
<comment type="subunit">
    <text evidence="1">Component of the lipopolysaccharide transport and assembly complex. Interacts with LptE and LptA.</text>
</comment>
<protein>
    <recommendedName>
        <fullName evidence="1">LPS-assembly protein LptD</fullName>
    </recommendedName>
</protein>
<organism evidence="4 5">
    <name type="scientific">Undibacterium curvum</name>
    <dbReference type="NCBI Taxonomy" id="2762294"/>
    <lineage>
        <taxon>Bacteria</taxon>
        <taxon>Pseudomonadati</taxon>
        <taxon>Pseudomonadota</taxon>
        <taxon>Betaproteobacteria</taxon>
        <taxon>Burkholderiales</taxon>
        <taxon>Oxalobacteraceae</taxon>
        <taxon>Undibacterium</taxon>
    </lineage>
</organism>
<evidence type="ECO:0000313" key="4">
    <source>
        <dbReference type="EMBL" id="MBC3933002.1"/>
    </source>
</evidence>
<dbReference type="PANTHER" id="PTHR30189">
    <property type="entry name" value="LPS-ASSEMBLY PROTEIN"/>
    <property type="match status" value="1"/>
</dbReference>
<dbReference type="Proteomes" id="UP000654304">
    <property type="component" value="Unassembled WGS sequence"/>
</dbReference>
<evidence type="ECO:0000313" key="5">
    <source>
        <dbReference type="Proteomes" id="UP000654304"/>
    </source>
</evidence>
<dbReference type="HAMAP" id="MF_01411">
    <property type="entry name" value="LPS_assembly_LptD"/>
    <property type="match status" value="1"/>
</dbReference>
<dbReference type="Pfam" id="PF04453">
    <property type="entry name" value="LptD"/>
    <property type="match status" value="1"/>
</dbReference>
<proteinExistence type="inferred from homology"/>
<keyword evidence="1" id="KW-0472">Membrane</keyword>
<dbReference type="InterPro" id="IPR020889">
    <property type="entry name" value="LipoPS_assembly_LptD"/>
</dbReference>
<comment type="subcellular location">
    <subcellularLocation>
        <location evidence="1">Cell outer membrane</location>
    </subcellularLocation>
</comment>
<accession>A0ABR7A7Y6</accession>
<dbReference type="InterPro" id="IPR007543">
    <property type="entry name" value="LptD_C"/>
</dbReference>
<reference evidence="4 5" key="1">
    <citation type="submission" date="2020-08" db="EMBL/GenBank/DDBJ databases">
        <title>Novel species isolated from subtropical streams in China.</title>
        <authorList>
            <person name="Lu H."/>
        </authorList>
    </citation>
    <scope>NUCLEOTIDE SEQUENCE [LARGE SCALE GENOMIC DNA]</scope>
    <source>
        <strain evidence="4 5">CY22W</strain>
    </source>
</reference>
<keyword evidence="1" id="KW-0732">Signal</keyword>
<evidence type="ECO:0000256" key="1">
    <source>
        <dbReference type="HAMAP-Rule" id="MF_01411"/>
    </source>
</evidence>
<evidence type="ECO:0000256" key="2">
    <source>
        <dbReference type="SAM" id="MobiDB-lite"/>
    </source>
</evidence>
<comment type="caution">
    <text evidence="1">Lacks conserved residue(s) required for the propagation of feature annotation.</text>
</comment>
<name>A0ABR7A7Y6_9BURK</name>
<comment type="function">
    <text evidence="1">Together with LptE, is involved in the assembly of lipopolysaccharide (LPS) at the surface of the outer membrane.</text>
</comment>